<evidence type="ECO:0000256" key="3">
    <source>
        <dbReference type="RuleBase" id="RU004475"/>
    </source>
</evidence>
<evidence type="ECO:0000256" key="2">
    <source>
        <dbReference type="ARBA" id="ARBA00023002"/>
    </source>
</evidence>
<feature type="domain" description="3-beta hydroxysteroid dehydrogenase/isomerase" evidence="4">
    <location>
        <begin position="41"/>
        <end position="308"/>
    </location>
</feature>
<keyword evidence="2 3" id="KW-0560">Oxidoreductase</keyword>
<dbReference type="Pfam" id="PF01073">
    <property type="entry name" value="3Beta_HSD"/>
    <property type="match status" value="1"/>
</dbReference>
<sequence>MSHHHEDILQRTSGEKVIHGGEPSVWKIPRQMGSFGPKAMITGGTGYSGFHLGCALLQEGIGVVLLDRREPKRELPQGAVFFQADVRDYEKVFQASEGIDTMFHLASFGMSGTDQLKQKEEIDSINVGGTKVVIDVCKSRNISKLIYSSSVTVIFGGDPIEDGDETLPYFPLEKQPDYYSRSKTIAEQMILAANGASLQGGGTLRTCALRPPGIYGPGEKKIIPHIVKTIQTYLRYFTFDTTGTWMNWVYICNVIQAYLLASKALAAERNFIASGQAYFIHDGEKVNFFKWSSVVYKALGLRKPRLVLPGVLLKITVTMAEYLYWVLKPIFKFTPFLTKREVGHLLVTYTFRIDKARKQLGYHPKKYSLTEVIDDYLRRKSMCEEKGCPSS</sequence>
<organism evidence="5 6">
    <name type="scientific">Crotalus adamanteus</name>
    <name type="common">Eastern diamondback rattlesnake</name>
    <dbReference type="NCBI Taxonomy" id="8729"/>
    <lineage>
        <taxon>Eukaryota</taxon>
        <taxon>Metazoa</taxon>
        <taxon>Chordata</taxon>
        <taxon>Craniata</taxon>
        <taxon>Vertebrata</taxon>
        <taxon>Euteleostomi</taxon>
        <taxon>Lepidosauria</taxon>
        <taxon>Squamata</taxon>
        <taxon>Bifurcata</taxon>
        <taxon>Unidentata</taxon>
        <taxon>Episquamata</taxon>
        <taxon>Toxicofera</taxon>
        <taxon>Serpentes</taxon>
        <taxon>Colubroidea</taxon>
        <taxon>Viperidae</taxon>
        <taxon>Crotalinae</taxon>
        <taxon>Crotalus</taxon>
    </lineage>
</organism>
<evidence type="ECO:0000313" key="5">
    <source>
        <dbReference type="EMBL" id="KAK9393159.1"/>
    </source>
</evidence>
<dbReference type="GO" id="GO:0006694">
    <property type="term" value="P:steroid biosynthetic process"/>
    <property type="evidence" value="ECO:0007669"/>
    <property type="project" value="InterPro"/>
</dbReference>
<reference evidence="5 6" key="1">
    <citation type="journal article" date="2024" name="Proc. Natl. Acad. Sci. U.S.A.">
        <title>The genetic regulatory architecture and epigenomic basis for age-related changes in rattlesnake venom.</title>
        <authorList>
            <person name="Hogan M.P."/>
            <person name="Holding M.L."/>
            <person name="Nystrom G.S."/>
            <person name="Colston T.J."/>
            <person name="Bartlett D.A."/>
            <person name="Mason A.J."/>
            <person name="Ellsworth S.A."/>
            <person name="Rautsaw R.M."/>
            <person name="Lawrence K.C."/>
            <person name="Strickland J.L."/>
            <person name="He B."/>
            <person name="Fraser P."/>
            <person name="Margres M.J."/>
            <person name="Gilbert D.M."/>
            <person name="Gibbs H.L."/>
            <person name="Parkinson C.L."/>
            <person name="Rokyta D.R."/>
        </authorList>
    </citation>
    <scope>NUCLEOTIDE SEQUENCE [LARGE SCALE GENOMIC DNA]</scope>
    <source>
        <strain evidence="5">DRR0105</strain>
    </source>
</reference>
<protein>
    <submittedName>
        <fullName evidence="5">Short-chain dehydrogenase/reductase family 42E member 2</fullName>
    </submittedName>
</protein>
<dbReference type="InterPro" id="IPR036291">
    <property type="entry name" value="NAD(P)-bd_dom_sf"/>
</dbReference>
<dbReference type="PANTHER" id="PTHR43245:SF51">
    <property type="entry name" value="SHORT CHAIN DEHYDROGENASE_REDUCTASE FAMILY 42E, MEMBER 2"/>
    <property type="match status" value="1"/>
</dbReference>
<accession>A0AAW1AUB6</accession>
<keyword evidence="6" id="KW-1185">Reference proteome</keyword>
<gene>
    <name evidence="5" type="ORF">NXF25_016421</name>
</gene>
<dbReference type="InterPro" id="IPR002225">
    <property type="entry name" value="3Beta_OHSteriod_DH/Estase"/>
</dbReference>
<dbReference type="GO" id="GO:0016616">
    <property type="term" value="F:oxidoreductase activity, acting on the CH-OH group of donors, NAD or NADP as acceptor"/>
    <property type="evidence" value="ECO:0007669"/>
    <property type="project" value="InterPro"/>
</dbReference>
<name>A0AAW1AUB6_CROAD</name>
<dbReference type="InterPro" id="IPR050177">
    <property type="entry name" value="Lipid_A_modif_metabolic_enz"/>
</dbReference>
<dbReference type="PANTHER" id="PTHR43245">
    <property type="entry name" value="BIFUNCTIONAL POLYMYXIN RESISTANCE PROTEIN ARNA"/>
    <property type="match status" value="1"/>
</dbReference>
<dbReference type="Gene3D" id="3.40.50.720">
    <property type="entry name" value="NAD(P)-binding Rossmann-like Domain"/>
    <property type="match status" value="1"/>
</dbReference>
<dbReference type="Proteomes" id="UP001474421">
    <property type="component" value="Unassembled WGS sequence"/>
</dbReference>
<dbReference type="AlphaFoldDB" id="A0AAW1AUB6"/>
<comment type="caution">
    <text evidence="5">The sequence shown here is derived from an EMBL/GenBank/DDBJ whole genome shotgun (WGS) entry which is preliminary data.</text>
</comment>
<evidence type="ECO:0000259" key="4">
    <source>
        <dbReference type="Pfam" id="PF01073"/>
    </source>
</evidence>
<comment type="similarity">
    <text evidence="1 3">Belongs to the 3-beta-HSD family.</text>
</comment>
<evidence type="ECO:0000256" key="1">
    <source>
        <dbReference type="ARBA" id="ARBA00009219"/>
    </source>
</evidence>
<dbReference type="SUPFAM" id="SSF51735">
    <property type="entry name" value="NAD(P)-binding Rossmann-fold domains"/>
    <property type="match status" value="1"/>
</dbReference>
<evidence type="ECO:0000313" key="6">
    <source>
        <dbReference type="Proteomes" id="UP001474421"/>
    </source>
</evidence>
<proteinExistence type="inferred from homology"/>
<dbReference type="EMBL" id="JAOTOJ010000014">
    <property type="protein sequence ID" value="KAK9393159.1"/>
    <property type="molecule type" value="Genomic_DNA"/>
</dbReference>